<proteinExistence type="predicted"/>
<dbReference type="EMBL" id="UINC01001367">
    <property type="protein sequence ID" value="SUZ78795.1"/>
    <property type="molecule type" value="Genomic_DNA"/>
</dbReference>
<reference evidence="1" key="1">
    <citation type="submission" date="2018-05" db="EMBL/GenBank/DDBJ databases">
        <authorList>
            <person name="Lanie J.A."/>
            <person name="Ng W.-L."/>
            <person name="Kazmierczak K.M."/>
            <person name="Andrzejewski T.M."/>
            <person name="Davidsen T.M."/>
            <person name="Wayne K.J."/>
            <person name="Tettelin H."/>
            <person name="Glass J.I."/>
            <person name="Rusch D."/>
            <person name="Podicherti R."/>
            <person name="Tsui H.-C.T."/>
            <person name="Winkler M.E."/>
        </authorList>
    </citation>
    <scope>NUCLEOTIDE SEQUENCE</scope>
</reference>
<dbReference type="AlphaFoldDB" id="A0A381QHI4"/>
<protein>
    <submittedName>
        <fullName evidence="1">Uncharacterized protein</fullName>
    </submittedName>
</protein>
<evidence type="ECO:0000313" key="1">
    <source>
        <dbReference type="EMBL" id="SUZ78795.1"/>
    </source>
</evidence>
<sequence length="32" mass="3709">MERRLDSHQAGPLKWAEIPKEIPDFTGSLSWL</sequence>
<name>A0A381QHI4_9ZZZZ</name>
<accession>A0A381QHI4</accession>
<gene>
    <name evidence="1" type="ORF">METZ01_LOCUS31649</name>
</gene>
<organism evidence="1">
    <name type="scientific">marine metagenome</name>
    <dbReference type="NCBI Taxonomy" id="408172"/>
    <lineage>
        <taxon>unclassified sequences</taxon>
        <taxon>metagenomes</taxon>
        <taxon>ecological metagenomes</taxon>
    </lineage>
</organism>